<dbReference type="Gene3D" id="2.60.120.560">
    <property type="entry name" value="Exo-inulinase, domain 1"/>
    <property type="match status" value="1"/>
</dbReference>
<feature type="non-terminal residue" evidence="1">
    <location>
        <position position="1"/>
    </location>
</feature>
<comment type="caution">
    <text evidence="1">The sequence shown here is derived from an EMBL/GenBank/DDBJ whole genome shotgun (WGS) entry which is preliminary data.</text>
</comment>
<evidence type="ECO:0000313" key="1">
    <source>
        <dbReference type="EMBL" id="GAI19215.1"/>
    </source>
</evidence>
<sequence length="145" mass="15914">TTATIDSVSMLNRYFSDFVLEVDTKLVDGTDDNWHGVVCRFQDIGNYYAFGISADGYYQIARFVDGQQLVIEPISYSTHINQGWDVTNFIHIKCVGNRLSLAVNGHTLANVTDNSFSGGEIGFLATSLAGSFSEIAFDNLVVTEP</sequence>
<dbReference type="EMBL" id="BARV01022311">
    <property type="protein sequence ID" value="GAI19215.1"/>
    <property type="molecule type" value="Genomic_DNA"/>
</dbReference>
<evidence type="ECO:0008006" key="2">
    <source>
        <dbReference type="Google" id="ProtNLM"/>
    </source>
</evidence>
<accession>X1MX03</accession>
<gene>
    <name evidence="1" type="ORF">S06H3_36803</name>
</gene>
<protein>
    <recommendedName>
        <fullName evidence="2">3-keto-disaccharide hydrolase domain-containing protein</fullName>
    </recommendedName>
</protein>
<organism evidence="1">
    <name type="scientific">marine sediment metagenome</name>
    <dbReference type="NCBI Taxonomy" id="412755"/>
    <lineage>
        <taxon>unclassified sequences</taxon>
        <taxon>metagenomes</taxon>
        <taxon>ecological metagenomes</taxon>
    </lineage>
</organism>
<name>X1MX03_9ZZZZ</name>
<proteinExistence type="predicted"/>
<dbReference type="AlphaFoldDB" id="X1MX03"/>
<reference evidence="1" key="1">
    <citation type="journal article" date="2014" name="Front. Microbiol.">
        <title>High frequency of phylogenetically diverse reductive dehalogenase-homologous genes in deep subseafloor sedimentary metagenomes.</title>
        <authorList>
            <person name="Kawai M."/>
            <person name="Futagami T."/>
            <person name="Toyoda A."/>
            <person name="Takaki Y."/>
            <person name="Nishi S."/>
            <person name="Hori S."/>
            <person name="Arai W."/>
            <person name="Tsubouchi T."/>
            <person name="Morono Y."/>
            <person name="Uchiyama I."/>
            <person name="Ito T."/>
            <person name="Fujiyama A."/>
            <person name="Inagaki F."/>
            <person name="Takami H."/>
        </authorList>
    </citation>
    <scope>NUCLEOTIDE SEQUENCE</scope>
    <source>
        <strain evidence="1">Expedition CK06-06</strain>
    </source>
</reference>